<proteinExistence type="predicted"/>
<dbReference type="EMBL" id="JTLV02000001">
    <property type="protein sequence ID" value="PQM31375.1"/>
    <property type="molecule type" value="Genomic_DNA"/>
</dbReference>
<reference evidence="2 3" key="1">
    <citation type="journal article" date="2015" name="MBio">
        <title>Genome sequence of the Drosophila melanogaster male-killing Spiroplasma strain MSRO endosymbiont.</title>
        <authorList>
            <person name="Paredes J.C."/>
            <person name="Herren J.K."/>
            <person name="Schupfer F."/>
            <person name="Marin R."/>
            <person name="Claverol S."/>
            <person name="Kuo C.H."/>
            <person name="Lemaitre B."/>
            <person name="Beven L."/>
        </authorList>
    </citation>
    <scope>NUCLEOTIDE SEQUENCE [LARGE SCALE GENOMIC DNA]</scope>
    <source>
        <strain evidence="2 3">MSRO</strain>
    </source>
</reference>
<evidence type="ECO:0000313" key="3">
    <source>
        <dbReference type="Proteomes" id="UP000031565"/>
    </source>
</evidence>
<keyword evidence="1" id="KW-0472">Membrane</keyword>
<dbReference type="AlphaFoldDB" id="A0A2P6FD32"/>
<evidence type="ECO:0000256" key="1">
    <source>
        <dbReference type="SAM" id="Phobius"/>
    </source>
</evidence>
<sequence length="325" mass="35711">MYFVEQNVRFSISSNLCDFLSQQDLTNILLIPLCTVIKNTDLGVLPNEDQTTILSRLANLNPNLDITQVVAHFIRIDDNETFIWIIAPSENSIYTSVIQVYFRINPTLMINHIQIPEININVEKQKKLNKINFEPLSENEKRSFKETLQRIGTAAIRAGIILDKAKITANVMPPVNANHELGAKEIITSSLISTAGLAAVSKTTGLSPINGLKTIANYFRYNLVSPPLETTAETAQTAELAPLLSSGETAMLTTAGEEAIIGAETTVSATLAPETLGLSVLIGLIIVGTTSLIWWLNDSSSQLIRNNHIVNIMKLRNIIKFSTIN</sequence>
<comment type="caution">
    <text evidence="2">The sequence shown here is derived from an EMBL/GenBank/DDBJ whole genome shotgun (WGS) entry which is preliminary data.</text>
</comment>
<gene>
    <name evidence="2" type="ORF">SMSRO_SF012030</name>
</gene>
<keyword evidence="3" id="KW-1185">Reference proteome</keyword>
<evidence type="ECO:0000313" key="2">
    <source>
        <dbReference type="EMBL" id="PQM31375.1"/>
    </source>
</evidence>
<dbReference type="Proteomes" id="UP000031565">
    <property type="component" value="Unassembled WGS sequence"/>
</dbReference>
<dbReference type="OrthoDB" id="10011665at2"/>
<organism evidence="2 3">
    <name type="scientific">Spiroplasma poulsonii</name>
    <dbReference type="NCBI Taxonomy" id="2138"/>
    <lineage>
        <taxon>Bacteria</taxon>
        <taxon>Bacillati</taxon>
        <taxon>Mycoplasmatota</taxon>
        <taxon>Mollicutes</taxon>
        <taxon>Entomoplasmatales</taxon>
        <taxon>Spiroplasmataceae</taxon>
        <taxon>Spiroplasma</taxon>
    </lineage>
</organism>
<protein>
    <submittedName>
        <fullName evidence="2">Uncharacterized protein</fullName>
    </submittedName>
</protein>
<accession>A0A2P6FD32</accession>
<keyword evidence="1" id="KW-0812">Transmembrane</keyword>
<feature type="transmembrane region" description="Helical" evidence="1">
    <location>
        <begin position="276"/>
        <end position="296"/>
    </location>
</feature>
<name>A0A2P6FD32_9MOLU</name>
<keyword evidence="1" id="KW-1133">Transmembrane helix</keyword>
<dbReference type="RefSeq" id="WP_040093517.1">
    <property type="nucleotide sequence ID" value="NZ_CM020866.1"/>
</dbReference>